<dbReference type="Proteomes" id="UP000237968">
    <property type="component" value="Unassembled WGS sequence"/>
</dbReference>
<gene>
    <name evidence="1" type="ORF">ENSA5_00380</name>
</gene>
<sequence>MPAAQRVIELLVCALAQSARQLETTVFDRCVLVCSNAPTRRVRADLDPLAQLILDRSGVQLRSLELICGDETSCAVVLSRLRAELEPGDEPVLLCAVDSLVDIHTMAQANLHKRLRTETNGDGFIPGEAAACVLVTTSPSPTASRVAGLGVAHEPATILDTRPHDARGMTNAARAALAEAGWRFADLDLWLADLGGEQYEFNEIALCCARLPTERCPSIALWHPSEYFGSVGVAAGPAAWMLATQASRGGWAPGRRLLCSSTAAAGARSIVLLEAPTAEPPSERLDPVPRWAW</sequence>
<dbReference type="RefSeq" id="WP_106389523.1">
    <property type="nucleotide sequence ID" value="NZ_PVNK01000002.1"/>
</dbReference>
<organism evidence="1 2">
    <name type="scientific">Enhygromyxa salina</name>
    <dbReference type="NCBI Taxonomy" id="215803"/>
    <lineage>
        <taxon>Bacteria</taxon>
        <taxon>Pseudomonadati</taxon>
        <taxon>Myxococcota</taxon>
        <taxon>Polyangia</taxon>
        <taxon>Nannocystales</taxon>
        <taxon>Nannocystaceae</taxon>
        <taxon>Enhygromyxa</taxon>
    </lineage>
</organism>
<accession>A0A2S9YL96</accession>
<evidence type="ECO:0000313" key="1">
    <source>
        <dbReference type="EMBL" id="PRQ05887.1"/>
    </source>
</evidence>
<dbReference type="InterPro" id="IPR016039">
    <property type="entry name" value="Thiolase-like"/>
</dbReference>
<dbReference type="OrthoDB" id="3078238at2"/>
<dbReference type="SUPFAM" id="SSF53901">
    <property type="entry name" value="Thiolase-like"/>
    <property type="match status" value="1"/>
</dbReference>
<evidence type="ECO:0000313" key="2">
    <source>
        <dbReference type="Proteomes" id="UP000237968"/>
    </source>
</evidence>
<reference evidence="1 2" key="1">
    <citation type="submission" date="2018-03" db="EMBL/GenBank/DDBJ databases">
        <title>Draft Genome Sequences of the Obligatory Marine Myxobacteria Enhygromyxa salina SWB005.</title>
        <authorList>
            <person name="Poehlein A."/>
            <person name="Moghaddam J.A."/>
            <person name="Harms H."/>
            <person name="Alanjari M."/>
            <person name="Koenig G.M."/>
            <person name="Daniel R."/>
            <person name="Schaeberle T.F."/>
        </authorList>
    </citation>
    <scope>NUCLEOTIDE SEQUENCE [LARGE SCALE GENOMIC DNA]</scope>
    <source>
        <strain evidence="1 2">SWB005</strain>
    </source>
</reference>
<proteinExistence type="predicted"/>
<protein>
    <submittedName>
        <fullName evidence="1">3-oxoacyl-(Acyl carrier protein) synthase</fullName>
    </submittedName>
</protein>
<dbReference type="GO" id="GO:0016746">
    <property type="term" value="F:acyltransferase activity"/>
    <property type="evidence" value="ECO:0007669"/>
    <property type="project" value="InterPro"/>
</dbReference>
<dbReference type="EMBL" id="PVNK01000002">
    <property type="protein sequence ID" value="PRQ05887.1"/>
    <property type="molecule type" value="Genomic_DNA"/>
</dbReference>
<dbReference type="Gene3D" id="3.40.47.10">
    <property type="match status" value="1"/>
</dbReference>
<dbReference type="AlphaFoldDB" id="A0A2S9YL96"/>
<keyword evidence="2" id="KW-1185">Reference proteome</keyword>
<comment type="caution">
    <text evidence="1">The sequence shown here is derived from an EMBL/GenBank/DDBJ whole genome shotgun (WGS) entry which is preliminary data.</text>
</comment>
<name>A0A2S9YL96_9BACT</name>